<dbReference type="RefSeq" id="XP_069201973.1">
    <property type="nucleotide sequence ID" value="XM_069347367.1"/>
</dbReference>
<keyword evidence="9" id="KW-1185">Reference proteome</keyword>
<protein>
    <recommendedName>
        <fullName evidence="7">Major facilitator superfamily (MFS) profile domain-containing protein</fullName>
    </recommendedName>
</protein>
<keyword evidence="3 6" id="KW-1133">Transmembrane helix</keyword>
<evidence type="ECO:0000256" key="2">
    <source>
        <dbReference type="ARBA" id="ARBA00022692"/>
    </source>
</evidence>
<dbReference type="SUPFAM" id="SSF103473">
    <property type="entry name" value="MFS general substrate transporter"/>
    <property type="match status" value="1"/>
</dbReference>
<dbReference type="EMBL" id="JBFMKM010000006">
    <property type="protein sequence ID" value="KAL1305700.1"/>
    <property type="molecule type" value="Genomic_DNA"/>
</dbReference>
<dbReference type="GeneID" id="95980989"/>
<organism evidence="8 9">
    <name type="scientific">Neodothiora populina</name>
    <dbReference type="NCBI Taxonomy" id="2781224"/>
    <lineage>
        <taxon>Eukaryota</taxon>
        <taxon>Fungi</taxon>
        <taxon>Dikarya</taxon>
        <taxon>Ascomycota</taxon>
        <taxon>Pezizomycotina</taxon>
        <taxon>Dothideomycetes</taxon>
        <taxon>Dothideomycetidae</taxon>
        <taxon>Dothideales</taxon>
        <taxon>Dothioraceae</taxon>
        <taxon>Neodothiora</taxon>
    </lineage>
</organism>
<evidence type="ECO:0000256" key="5">
    <source>
        <dbReference type="SAM" id="MobiDB-lite"/>
    </source>
</evidence>
<feature type="transmembrane region" description="Helical" evidence="6">
    <location>
        <begin position="403"/>
        <end position="426"/>
    </location>
</feature>
<feature type="transmembrane region" description="Helical" evidence="6">
    <location>
        <begin position="174"/>
        <end position="197"/>
    </location>
</feature>
<feature type="domain" description="Major facilitator superfamily (MFS) profile" evidence="7">
    <location>
        <begin position="50"/>
        <end position="510"/>
    </location>
</feature>
<dbReference type="Proteomes" id="UP001562354">
    <property type="component" value="Unassembled WGS sequence"/>
</dbReference>
<comment type="caution">
    <text evidence="8">The sequence shown here is derived from an EMBL/GenBank/DDBJ whole genome shotgun (WGS) entry which is preliminary data.</text>
</comment>
<keyword evidence="4 6" id="KW-0472">Membrane</keyword>
<reference evidence="8 9" key="1">
    <citation type="submission" date="2024-07" db="EMBL/GenBank/DDBJ databases">
        <title>Draft sequence of the Neodothiora populina.</title>
        <authorList>
            <person name="Drown D.D."/>
            <person name="Schuette U.S."/>
            <person name="Buechlein A.B."/>
            <person name="Rusch D.R."/>
            <person name="Winton L.W."/>
            <person name="Adams G.A."/>
        </authorList>
    </citation>
    <scope>NUCLEOTIDE SEQUENCE [LARGE SCALE GENOMIC DNA]</scope>
    <source>
        <strain evidence="8 9">CPC 39397</strain>
    </source>
</reference>
<evidence type="ECO:0000313" key="8">
    <source>
        <dbReference type="EMBL" id="KAL1305700.1"/>
    </source>
</evidence>
<feature type="transmembrane region" description="Helical" evidence="6">
    <location>
        <begin position="344"/>
        <end position="368"/>
    </location>
</feature>
<feature type="transmembrane region" description="Helical" evidence="6">
    <location>
        <begin position="515"/>
        <end position="533"/>
    </location>
</feature>
<dbReference type="InterPro" id="IPR011701">
    <property type="entry name" value="MFS"/>
</dbReference>
<dbReference type="Pfam" id="PF07690">
    <property type="entry name" value="MFS_1"/>
    <property type="match status" value="1"/>
</dbReference>
<feature type="transmembrane region" description="Helical" evidence="6">
    <location>
        <begin position="114"/>
        <end position="133"/>
    </location>
</feature>
<proteinExistence type="predicted"/>
<keyword evidence="2 6" id="KW-0812">Transmembrane</keyword>
<feature type="transmembrane region" description="Helical" evidence="6">
    <location>
        <begin position="375"/>
        <end position="397"/>
    </location>
</feature>
<feature type="transmembrane region" description="Helical" evidence="6">
    <location>
        <begin position="48"/>
        <end position="67"/>
    </location>
</feature>
<evidence type="ECO:0000256" key="4">
    <source>
        <dbReference type="ARBA" id="ARBA00023136"/>
    </source>
</evidence>
<feature type="transmembrane region" description="Helical" evidence="6">
    <location>
        <begin position="438"/>
        <end position="463"/>
    </location>
</feature>
<dbReference type="PANTHER" id="PTHR23501">
    <property type="entry name" value="MAJOR FACILITATOR SUPERFAMILY"/>
    <property type="match status" value="1"/>
</dbReference>
<feature type="transmembrane region" description="Helical" evidence="6">
    <location>
        <begin position="310"/>
        <end position="332"/>
    </location>
</feature>
<feature type="transmembrane region" description="Helical" evidence="6">
    <location>
        <begin position="87"/>
        <end position="107"/>
    </location>
</feature>
<evidence type="ECO:0000313" key="9">
    <source>
        <dbReference type="Proteomes" id="UP001562354"/>
    </source>
</evidence>
<feature type="region of interest" description="Disordered" evidence="5">
    <location>
        <begin position="1"/>
        <end position="28"/>
    </location>
</feature>
<dbReference type="PANTHER" id="PTHR23501:SF6">
    <property type="entry name" value="MULTIDRUG TRANSPORTER, PUTATIVE (AFU_ORTHOLOGUE AFUA_3G14560)-RELATED"/>
    <property type="match status" value="1"/>
</dbReference>
<evidence type="ECO:0000259" key="7">
    <source>
        <dbReference type="PROSITE" id="PS50850"/>
    </source>
</evidence>
<dbReference type="Gene3D" id="1.20.1250.20">
    <property type="entry name" value="MFS general substrate transporter like domains"/>
    <property type="match status" value="1"/>
</dbReference>
<evidence type="ECO:0000256" key="3">
    <source>
        <dbReference type="ARBA" id="ARBA00022989"/>
    </source>
</evidence>
<feature type="transmembrane region" description="Helical" evidence="6">
    <location>
        <begin position="203"/>
        <end position="227"/>
    </location>
</feature>
<accession>A0ABR3PHU6</accession>
<gene>
    <name evidence="8" type="ORF">AAFC00_007290</name>
</gene>
<name>A0ABR3PHU6_9PEZI</name>
<evidence type="ECO:0000256" key="6">
    <source>
        <dbReference type="SAM" id="Phobius"/>
    </source>
</evidence>
<feature type="transmembrane region" description="Helical" evidence="6">
    <location>
        <begin position="247"/>
        <end position="266"/>
    </location>
</feature>
<dbReference type="PROSITE" id="PS50850">
    <property type="entry name" value="MFS"/>
    <property type="match status" value="1"/>
</dbReference>
<sequence>MSQNGRLPDETAPLLAASQPSTVDETLPVPDDAAEQVNDRGISVVRGVLCVVGLASLIFLQATNISILTTTQSTIAADLDAFEKTSWFTSSYLIAMSSFSPITGKLAQIFGPRIMLFVSTILLAIGVLVAAFAQAFPAFIVGRVITGLGAAGIFTVSIIVVLELSGPKRRGVMIGLLNSGYTVGVAMGATAAGALLPKVGWRALFWMQAPVSLTGGALLLFAIPHGFTTSKNAGDGEGSVWRRLAKLDYFGAASLTLTLTLLLYALSSPRRIPILPILLSLLTLVLFVICETRYASDPLIPISLLRSRGLLLTCLGTTGFMLSRWLVLFYSPTYALAIRSWQPAAAGSILIATNAGFAFGGIVVGAAHIRRHGSFYIPSLIAYGLFPITLLVLAQLSTSDSNVILYIFVLFANGATTGAALNYTLAHLLHLTPSSTHYVGTALLATFRGFAGSFGSAIGGGVFSRVLRSSLEQGFKEEGLKHREALVRRLLGSPALVSGLKGIEHAVAVSAYEDALWWLWIMGAGVAALMVLVQAGTGWVGHKETAVEDVEEEAGEDTREGPA</sequence>
<feature type="transmembrane region" description="Helical" evidence="6">
    <location>
        <begin position="139"/>
        <end position="162"/>
    </location>
</feature>
<evidence type="ECO:0000256" key="1">
    <source>
        <dbReference type="ARBA" id="ARBA00004141"/>
    </source>
</evidence>
<comment type="subcellular location">
    <subcellularLocation>
        <location evidence="1">Membrane</location>
        <topology evidence="1">Multi-pass membrane protein</topology>
    </subcellularLocation>
</comment>
<dbReference type="InterPro" id="IPR020846">
    <property type="entry name" value="MFS_dom"/>
</dbReference>
<feature type="transmembrane region" description="Helical" evidence="6">
    <location>
        <begin position="272"/>
        <end position="290"/>
    </location>
</feature>
<dbReference type="InterPro" id="IPR036259">
    <property type="entry name" value="MFS_trans_sf"/>
</dbReference>